<dbReference type="AlphaFoldDB" id="A0D2Y1"/>
<organism evidence="1 2">
    <name type="scientific">Paramecium tetraurelia</name>
    <dbReference type="NCBI Taxonomy" id="5888"/>
    <lineage>
        <taxon>Eukaryota</taxon>
        <taxon>Sar</taxon>
        <taxon>Alveolata</taxon>
        <taxon>Ciliophora</taxon>
        <taxon>Intramacronucleata</taxon>
        <taxon>Oligohymenophorea</taxon>
        <taxon>Peniculida</taxon>
        <taxon>Parameciidae</taxon>
        <taxon>Paramecium</taxon>
    </lineage>
</organism>
<dbReference type="RefSeq" id="XP_001444795.1">
    <property type="nucleotide sequence ID" value="XM_001444758.1"/>
</dbReference>
<dbReference type="EMBL" id="CT868274">
    <property type="protein sequence ID" value="CAK77398.1"/>
    <property type="molecule type" value="Genomic_DNA"/>
</dbReference>
<reference evidence="1 2" key="1">
    <citation type="journal article" date="2006" name="Nature">
        <title>Global trends of whole-genome duplications revealed by the ciliate Paramecium tetraurelia.</title>
        <authorList>
            <consortium name="Genoscope"/>
            <person name="Aury J.-M."/>
            <person name="Jaillon O."/>
            <person name="Duret L."/>
            <person name="Noel B."/>
            <person name="Jubin C."/>
            <person name="Porcel B.M."/>
            <person name="Segurens B."/>
            <person name="Daubin V."/>
            <person name="Anthouard V."/>
            <person name="Aiach N."/>
            <person name="Arnaiz O."/>
            <person name="Billaut A."/>
            <person name="Beisson J."/>
            <person name="Blanc I."/>
            <person name="Bouhouche K."/>
            <person name="Camara F."/>
            <person name="Duharcourt S."/>
            <person name="Guigo R."/>
            <person name="Gogendeau D."/>
            <person name="Katinka M."/>
            <person name="Keller A.-M."/>
            <person name="Kissmehl R."/>
            <person name="Klotz C."/>
            <person name="Koll F."/>
            <person name="Le Moue A."/>
            <person name="Lepere C."/>
            <person name="Malinsky S."/>
            <person name="Nowacki M."/>
            <person name="Nowak J.K."/>
            <person name="Plattner H."/>
            <person name="Poulain J."/>
            <person name="Ruiz F."/>
            <person name="Serrano V."/>
            <person name="Zagulski M."/>
            <person name="Dessen P."/>
            <person name="Betermier M."/>
            <person name="Weissenbach J."/>
            <person name="Scarpelli C."/>
            <person name="Schachter V."/>
            <person name="Sperling L."/>
            <person name="Meyer E."/>
            <person name="Cohen J."/>
            <person name="Wincker P."/>
        </authorList>
    </citation>
    <scope>NUCLEOTIDE SEQUENCE [LARGE SCALE GENOMIC DNA]</scope>
    <source>
        <strain evidence="1 2">Stock d4-2</strain>
    </source>
</reference>
<dbReference type="GeneID" id="5030577"/>
<evidence type="ECO:0000313" key="1">
    <source>
        <dbReference type="EMBL" id="CAK77398.1"/>
    </source>
</evidence>
<dbReference type="Proteomes" id="UP000000600">
    <property type="component" value="Unassembled WGS sequence"/>
</dbReference>
<gene>
    <name evidence="1" type="ORF">GSPATT00012883001</name>
</gene>
<proteinExistence type="predicted"/>
<evidence type="ECO:0008006" key="3">
    <source>
        <dbReference type="Google" id="ProtNLM"/>
    </source>
</evidence>
<dbReference type="HOGENOM" id="CLU_2125877_0_0_1"/>
<protein>
    <recommendedName>
        <fullName evidence="3">Transmembrane protein</fullName>
    </recommendedName>
</protein>
<dbReference type="KEGG" id="ptm:GSPATT00012883001"/>
<evidence type="ECO:0000313" key="2">
    <source>
        <dbReference type="Proteomes" id="UP000000600"/>
    </source>
</evidence>
<sequence length="114" mass="13486">MSNLRYILMAIQDFELLCKLHHFDKYIKKSKSLIQQLGTLRIQQSEKLISLKRCNFIIFLNNQEIVLDETILLQPLASESTIQRKSFLFFQIIEQQLLLIVQVGTFLSFIIAYY</sequence>
<accession>A0D2Y1</accession>
<dbReference type="InParanoid" id="A0D2Y1"/>
<keyword evidence="2" id="KW-1185">Reference proteome</keyword>
<name>A0D2Y1_PARTE</name>